<feature type="compositionally biased region" description="Polar residues" evidence="1">
    <location>
        <begin position="738"/>
        <end position="758"/>
    </location>
</feature>
<feature type="region of interest" description="Disordered" evidence="1">
    <location>
        <begin position="1511"/>
        <end position="1566"/>
    </location>
</feature>
<feature type="compositionally biased region" description="Basic and acidic residues" evidence="1">
    <location>
        <begin position="1092"/>
        <end position="1102"/>
    </location>
</feature>
<feature type="compositionally biased region" description="Low complexity" evidence="1">
    <location>
        <begin position="212"/>
        <end position="236"/>
    </location>
</feature>
<feature type="compositionally biased region" description="Basic and acidic residues" evidence="1">
    <location>
        <begin position="854"/>
        <end position="894"/>
    </location>
</feature>
<feature type="region of interest" description="Disordered" evidence="1">
    <location>
        <begin position="1259"/>
        <end position="1418"/>
    </location>
</feature>
<feature type="region of interest" description="Disordered" evidence="1">
    <location>
        <begin position="1586"/>
        <end position="1713"/>
    </location>
</feature>
<dbReference type="KEGG" id="nfu:107396577"/>
<evidence type="ECO:0000313" key="3">
    <source>
        <dbReference type="EMBL" id="KAF7231609.1"/>
    </source>
</evidence>
<feature type="compositionally biased region" description="Basic and acidic residues" evidence="1">
    <location>
        <begin position="1511"/>
        <end position="1554"/>
    </location>
</feature>
<dbReference type="PANTHER" id="PTHR33775">
    <property type="entry name" value="CARDIAC-ENRICHED FHL2-INTERACTING PROTEIN-RELATED"/>
    <property type="match status" value="1"/>
</dbReference>
<feature type="region of interest" description="Disordered" evidence="1">
    <location>
        <begin position="1848"/>
        <end position="1961"/>
    </location>
</feature>
<reference evidence="3" key="1">
    <citation type="submission" date="2020-03" db="EMBL/GenBank/DDBJ databases">
        <title>Intra-Species Differences in Population Size shape Life History and Genome Evolution.</title>
        <authorList>
            <person name="Willemsen D."/>
            <person name="Cui R."/>
            <person name="Valenzano D.R."/>
        </authorList>
    </citation>
    <scope>NUCLEOTIDE SEQUENCE</scope>
    <source>
        <strain evidence="3">GRZ</strain>
        <tissue evidence="3">Whole</tissue>
    </source>
</reference>
<feature type="region of interest" description="Disordered" evidence="1">
    <location>
        <begin position="1433"/>
        <end position="1474"/>
    </location>
</feature>
<feature type="region of interest" description="Disordered" evidence="1">
    <location>
        <begin position="473"/>
        <end position="684"/>
    </location>
</feature>
<feature type="compositionally biased region" description="Polar residues" evidence="1">
    <location>
        <begin position="2221"/>
        <end position="2234"/>
    </location>
</feature>
<feature type="region of interest" description="Disordered" evidence="1">
    <location>
        <begin position="359"/>
        <end position="396"/>
    </location>
</feature>
<accession>A0A9D3C6B4</accession>
<feature type="compositionally biased region" description="Polar residues" evidence="1">
    <location>
        <begin position="809"/>
        <end position="827"/>
    </location>
</feature>
<feature type="compositionally biased region" description="Polar residues" evidence="1">
    <location>
        <begin position="629"/>
        <end position="653"/>
    </location>
</feature>
<feature type="compositionally biased region" description="Basic and acidic residues" evidence="1">
    <location>
        <begin position="1626"/>
        <end position="1636"/>
    </location>
</feature>
<feature type="region of interest" description="Disordered" evidence="1">
    <location>
        <begin position="2174"/>
        <end position="2249"/>
    </location>
</feature>
<feature type="compositionally biased region" description="Polar residues" evidence="1">
    <location>
        <begin position="540"/>
        <end position="564"/>
    </location>
</feature>
<feature type="region of interest" description="Disordered" evidence="1">
    <location>
        <begin position="92"/>
        <end position="122"/>
    </location>
</feature>
<feature type="region of interest" description="Disordered" evidence="1">
    <location>
        <begin position="1185"/>
        <end position="1211"/>
    </location>
</feature>
<dbReference type="GO" id="GO:0005654">
    <property type="term" value="C:nucleoplasm"/>
    <property type="evidence" value="ECO:0007669"/>
    <property type="project" value="TreeGrafter"/>
</dbReference>
<feature type="compositionally biased region" description="Low complexity" evidence="1">
    <location>
        <begin position="947"/>
        <end position="976"/>
    </location>
</feature>
<feature type="compositionally biased region" description="Polar residues" evidence="1">
    <location>
        <begin position="416"/>
        <end position="434"/>
    </location>
</feature>
<dbReference type="InterPro" id="IPR027838">
    <property type="entry name" value="DUF4585"/>
</dbReference>
<comment type="caution">
    <text evidence="3">The sequence shown here is derived from an EMBL/GenBank/DDBJ whole genome shotgun (WGS) entry which is preliminary data.</text>
</comment>
<feature type="compositionally biased region" description="Polar residues" evidence="1">
    <location>
        <begin position="246"/>
        <end position="270"/>
    </location>
</feature>
<feature type="region of interest" description="Disordered" evidence="1">
    <location>
        <begin position="1131"/>
        <end position="1167"/>
    </location>
</feature>
<feature type="compositionally biased region" description="Low complexity" evidence="1">
    <location>
        <begin position="991"/>
        <end position="1007"/>
    </location>
</feature>
<feature type="compositionally biased region" description="Basic and acidic residues" evidence="1">
    <location>
        <begin position="759"/>
        <end position="781"/>
    </location>
</feature>
<feature type="compositionally biased region" description="Low complexity" evidence="1">
    <location>
        <begin position="1188"/>
        <end position="1207"/>
    </location>
</feature>
<feature type="region of interest" description="Disordered" evidence="1">
    <location>
        <begin position="697"/>
        <end position="1016"/>
    </location>
</feature>
<feature type="compositionally biased region" description="Polar residues" evidence="1">
    <location>
        <begin position="1330"/>
        <end position="1353"/>
    </location>
</feature>
<feature type="compositionally biased region" description="Basic and acidic residues" evidence="1">
    <location>
        <begin position="1261"/>
        <end position="1289"/>
    </location>
</feature>
<feature type="compositionally biased region" description="Polar residues" evidence="1">
    <location>
        <begin position="1557"/>
        <end position="1566"/>
    </location>
</feature>
<feature type="compositionally biased region" description="Basic and acidic residues" evidence="1">
    <location>
        <begin position="727"/>
        <end position="737"/>
    </location>
</feature>
<feature type="region of interest" description="Disordered" evidence="1">
    <location>
        <begin position="2291"/>
        <end position="2310"/>
    </location>
</feature>
<feature type="compositionally biased region" description="Low complexity" evidence="1">
    <location>
        <begin position="925"/>
        <end position="937"/>
    </location>
</feature>
<dbReference type="Pfam" id="PF15232">
    <property type="entry name" value="DUF4585"/>
    <property type="match status" value="1"/>
</dbReference>
<dbReference type="PANTHER" id="PTHR33775:SF1">
    <property type="entry name" value="PROLINE-RICH BASIC PROTEIN 1"/>
    <property type="match status" value="1"/>
</dbReference>
<dbReference type="InterPro" id="IPR052303">
    <property type="entry name" value="CEFIP"/>
</dbReference>
<feature type="region of interest" description="Disordered" evidence="1">
    <location>
        <begin position="169"/>
        <end position="294"/>
    </location>
</feature>
<protein>
    <submittedName>
        <fullName evidence="3">Mucin-12-like</fullName>
    </submittedName>
</protein>
<feature type="compositionally biased region" description="Basic and acidic residues" evidence="1">
    <location>
        <begin position="1445"/>
        <end position="1474"/>
    </location>
</feature>
<name>A0A9D3C6B4_NOTFU</name>
<feature type="compositionally biased region" description="Polar residues" evidence="1">
    <location>
        <begin position="281"/>
        <end position="294"/>
    </location>
</feature>
<sequence length="2515" mass="273518">MDSWTLHGDSYSFLRSAPCTFSLCHRDGTPNHVEIFDIINIPTERSTISETTCLCDIFGVDSESLSLTSNPSVGAFVPSQRDVEATPAALPQVEDLNDSSGSYHTAQGSSEEEEGFEDSGERVYCPGKQNTLLEGRHLENNGQSQEHLLAFQGSGSYLEPKCVTVIHRPDSSPPLSVTSSSVTSTSHGLNRGESTRSPGCYSSSPLNPKGRLSSLPSSSADRLSFSSSPSSPGLKESYSEVEQRRITPSLTDRQSSPSDRSLTSLLSLPQDSPELRANPVSGHSSPSADLTQLSHNHTDSDLELITSHLFSLSGSESNSPLGDVLISPELRGTPPLFDAQAPSPFPELGGRVSLPDIFSRGSTPDFKESAQSTELISDLSSTGRSPTSTPESQDLTLSVERDSFIPTARPSPVISAHTSSVSPGIRSTSTSPGLVSQAPDPFASRENSSTLPEIRTPELLGVRHGSFFVDHRYIPPSPEIRTTAASPHTKIKEKQSRVKPGSQSHPSASPGSLTSSPHITGICCSIVPPEDRTSPPFPELQSNSLSSQMSKNRVESTGTAQHSIPSPVLLPEDNYLPQARNQTPSCQPNPLNPSSEPGHQTPASVEAQQSPSSQQRPRGPFPEACVSEQMYQQSPPTLSTKHNPLTFVSSTPEIKTIGFPGDVTQTQCPKNMDEDSMPPSFHSDRRVTEAWADLNISSPVGRCPSPTHVSSNKSLAGSLQHQATETEETRKKAHGQDRTSVAVSAEEQQGSRSPVLQSSKRELVSSVVRENRERVTQDVSRRGCRWRTPSPPLTRFTPVHIIAPEKPSRQWQKTSHSLPQVLSSSPSGRLKKGATNKESINVVPDDMNSQAHWVRAEKQLEMDREMLPKQGRDAVVKKKMDRGKDRKTEREEKAPGGGEGWQGVASSRGEQAELSFSARNRKGPVSESAAPTSSETSQGLPPARAYSESPPEKQQLQQQQSLLKASSQPDSSGGSTSKKRHPPASQSRGGAPRCSAASRPCRSSSSSMGSELDADNEVKWLTDVAFRSLSSPEVDYLDMHNSSHCSSTNISQPSTQESPAGVSAAWLAYADFRDSASKLDHDELSFQQPATHHSEGLDPSRRSELGSFECIDVSIDREDCRKVRRGVPKRQIQLKRRNNAERKKDEISGNSSPGVPAMVESPSQENHLRGSFVRQHSTPAAMQEWFPSRSSSELSQQQERQSNLQKSASMDETCCKTRMASCLIKNVLSKKMPSCDWQPDHAREEVSPPTECVAVMSGESLKPDSRDPSSSLHSDHSLSSERRPVREEPITTQPAKPKSSGASSSIQPSSCSGGRSVSFSQADREEPVPQSRNAKPQESESQSECNAAFQTKKSQTELRQTHKKEADLADATVWDTGSFSASSSSNTQTREANRDQERENTESDKCTSKTREDPSRAVEKTRAFLNVCLTPDADIKPRTFSPDVSLREQEENMKNKAEGEGPERDQAKSPIHRVRDVRRLVKNTYSLSFKAASATSPSNVQQEHVENLNEELKKHASAPDERAVIPGMRKEEEKERKEELWTERKADKKEKVEDSESLSAQNKTASLSGLQRMQIEYKAVCCKDEKNKTIRTQKSTQEVQSSNTSNLTTTSEPDADITAGTPRTVTETHNDSKDKPVVTGADQTPAMLRSPLKPPGKDREVSTAVVLIRDKPNTNNITASSTQEETFPSIQVPAPTSPRPTIPDSMFGSGGHSVSMLLKEKGYQADIGSVLSDNQNTAGAKGAPPKHVNCLEIPLQSALSSGEGLLESHREGAFPPSATTSEPSVEAESTDVPTKPREDEDASIKLQGKDTTKQELHTHQQTLPLAKQTHLGGFQSVRRIDLIFPPRSPAIKKLHPHSFEDKSPSKEAQKQEMPTGSTERHRPQTIELKSVSKNSQKPAVPPKPNCKFKPADTGSLSNEAQRTSATSSSPGKSQSEERPQTIVVSSPTVYRKISSEATLTSNYSRKLMVSAMSSLKSLPHRTVAAPDSSQSNQSAPATDTEGFSDQVQHQQPAVSPQSSRNHFKPSALATAPATDLAVTPDPSLVLDPELNQVCGVATSGAVNPDSQLQFSRAGCSQDQTKLHTSNNMKPLSGVSTAHVQRNARQPFNGSLSERVQRSDDRCFNASDDPPSYDERESFSPLLLPDVPPPRSNHYNASYRPAPCSCTAGRPTHFGHMSPLHHSSPHNISPSARSHSSGLTLPYQMSLPPLHPHQCRPDPQPINYQPISPKSSPLGPNQPPSMHQPLHQSVPCPLHPSFMQACSADRSLPPPQHIGPRRPPIHRSTHQQLPNISGTPYSDPGHSHSPGLQTIDPQYLCGPQPVGSSCGSDYGGDSSSLYSESSYGQTPRRVLMDPETGKYFYIEVPVQPLRKMLFDPETGQYVEVLIPHPAMSHSGLYPPSAVPVPPLQDLSMYAPAPQYMSCSAPPPLAYPQAQPQPHQYSDVAAVAMHPSRPGVSYRNPLGQGTKPDPPSHSPMDYSYLKNMYYVPTEMNASPISTPLDFYHKHPPNMPLTGGES</sequence>
<feature type="compositionally biased region" description="Polar residues" evidence="1">
    <location>
        <begin position="195"/>
        <end position="206"/>
    </location>
</feature>
<evidence type="ECO:0000259" key="2">
    <source>
        <dbReference type="Pfam" id="PF15232"/>
    </source>
</evidence>
<feature type="domain" description="DUF4585" evidence="2">
    <location>
        <begin position="2342"/>
        <end position="2406"/>
    </location>
</feature>
<feature type="compositionally biased region" description="Low complexity" evidence="1">
    <location>
        <begin position="1299"/>
        <end position="1320"/>
    </location>
</feature>
<gene>
    <name evidence="3" type="ORF">G4P62_018637</name>
</gene>
<feature type="compositionally biased region" description="Basic and acidic residues" evidence="1">
    <location>
        <begin position="1391"/>
        <end position="1418"/>
    </location>
</feature>
<feature type="compositionally biased region" description="Basic and acidic residues" evidence="1">
    <location>
        <begin position="1807"/>
        <end position="1818"/>
    </location>
</feature>
<feature type="compositionally biased region" description="Polar residues" evidence="1">
    <location>
        <begin position="1914"/>
        <end position="1933"/>
    </location>
</feature>
<feature type="compositionally biased region" description="Polar residues" evidence="1">
    <location>
        <begin position="707"/>
        <end position="723"/>
    </location>
</feature>
<feature type="region of interest" description="Disordered" evidence="1">
    <location>
        <begin position="408"/>
        <end position="451"/>
    </location>
</feature>
<feature type="compositionally biased region" description="Polar residues" evidence="1">
    <location>
        <begin position="98"/>
        <end position="107"/>
    </location>
</feature>
<dbReference type="OMA" id="TRYNRTP"/>
<feature type="compositionally biased region" description="Polar residues" evidence="1">
    <location>
        <begin position="1590"/>
        <end position="1600"/>
    </location>
</feature>
<feature type="region of interest" description="Disordered" evidence="1">
    <location>
        <begin position="1759"/>
        <end position="1827"/>
    </location>
</feature>
<feature type="compositionally biased region" description="Low complexity" evidence="1">
    <location>
        <begin position="608"/>
        <end position="618"/>
    </location>
</feature>
<feature type="compositionally biased region" description="Low complexity" evidence="1">
    <location>
        <begin position="1601"/>
        <end position="1611"/>
    </location>
</feature>
<feature type="region of interest" description="Disordered" evidence="1">
    <location>
        <begin position="1080"/>
        <end position="1102"/>
    </location>
</feature>
<feature type="compositionally biased region" description="Low complexity" evidence="1">
    <location>
        <begin position="173"/>
        <end position="186"/>
    </location>
</feature>
<feature type="region of interest" description="Disordered" evidence="1">
    <location>
        <begin position="2452"/>
        <end position="2472"/>
    </location>
</feature>
<feature type="region of interest" description="Disordered" evidence="1">
    <location>
        <begin position="2105"/>
        <end position="2154"/>
    </location>
</feature>
<evidence type="ECO:0000256" key="1">
    <source>
        <dbReference type="SAM" id="MobiDB-lite"/>
    </source>
</evidence>
<feature type="compositionally biased region" description="Basic and acidic residues" evidence="1">
    <location>
        <begin position="1857"/>
        <end position="1870"/>
    </location>
</feature>
<feature type="compositionally biased region" description="Polar residues" evidence="1">
    <location>
        <begin position="369"/>
        <end position="396"/>
    </location>
</feature>
<proteinExistence type="predicted"/>
<feature type="compositionally biased region" description="Polar residues" evidence="1">
    <location>
        <begin position="1673"/>
        <end position="1689"/>
    </location>
</feature>
<feature type="compositionally biased region" description="Polar residues" evidence="1">
    <location>
        <begin position="2184"/>
        <end position="2198"/>
    </location>
</feature>
<feature type="region of interest" description="Disordered" evidence="1">
    <location>
        <begin position="1979"/>
        <end position="2028"/>
    </location>
</feature>
<feature type="compositionally biased region" description="Polar residues" evidence="1">
    <location>
        <begin position="1987"/>
        <end position="2020"/>
    </location>
</feature>
<evidence type="ECO:0000313" key="4">
    <source>
        <dbReference type="Proteomes" id="UP000822369"/>
    </source>
</evidence>
<organism evidence="3 4">
    <name type="scientific">Nothobranchius furzeri</name>
    <name type="common">Turquoise killifish</name>
    <dbReference type="NCBI Taxonomy" id="105023"/>
    <lineage>
        <taxon>Eukaryota</taxon>
        <taxon>Metazoa</taxon>
        <taxon>Chordata</taxon>
        <taxon>Craniata</taxon>
        <taxon>Vertebrata</taxon>
        <taxon>Euteleostomi</taxon>
        <taxon>Actinopterygii</taxon>
        <taxon>Neopterygii</taxon>
        <taxon>Teleostei</taxon>
        <taxon>Neoteleostei</taxon>
        <taxon>Acanthomorphata</taxon>
        <taxon>Ovalentaria</taxon>
        <taxon>Atherinomorphae</taxon>
        <taxon>Cyprinodontiformes</taxon>
        <taxon>Nothobranchiidae</taxon>
        <taxon>Nothobranchius</taxon>
    </lineage>
</organism>
<dbReference type="EMBL" id="JAAVVJ010000001">
    <property type="protein sequence ID" value="KAF7231609.1"/>
    <property type="molecule type" value="Genomic_DNA"/>
</dbReference>
<feature type="compositionally biased region" description="Polar residues" evidence="1">
    <location>
        <begin position="501"/>
        <end position="518"/>
    </location>
</feature>
<feature type="compositionally biased region" description="Basic and acidic residues" evidence="1">
    <location>
        <begin position="1354"/>
        <end position="1367"/>
    </location>
</feature>
<feature type="compositionally biased region" description="Basic and acidic residues" evidence="1">
    <location>
        <begin position="1138"/>
        <end position="1147"/>
    </location>
</feature>
<dbReference type="Proteomes" id="UP000822369">
    <property type="component" value="Chromosome 1"/>
</dbReference>
<feature type="compositionally biased region" description="Polar residues" evidence="1">
    <location>
        <begin position="579"/>
        <end position="607"/>
    </location>
</feature>